<evidence type="ECO:0000313" key="4">
    <source>
        <dbReference type="EMBL" id="QIP05177.1"/>
    </source>
</evidence>
<feature type="active site" description="Cysteine persulfide intermediate" evidence="3">
    <location>
        <position position="110"/>
    </location>
</feature>
<comment type="caution">
    <text evidence="3">Lacks conserved residue(s) required for the propagation of feature annotation.</text>
</comment>
<evidence type="ECO:0000256" key="2">
    <source>
        <dbReference type="ARBA" id="ARBA00023150"/>
    </source>
</evidence>
<proteinExistence type="inferred from homology"/>
<dbReference type="GO" id="GO:0005737">
    <property type="term" value="C:cytoplasm"/>
    <property type="evidence" value="ECO:0007669"/>
    <property type="project" value="UniProtKB-SubCell"/>
</dbReference>
<dbReference type="SUPFAM" id="SSF53927">
    <property type="entry name" value="Cytidine deaminase-like"/>
    <property type="match status" value="1"/>
</dbReference>
<dbReference type="Proteomes" id="UP000500895">
    <property type="component" value="Chromosome"/>
</dbReference>
<dbReference type="Gene3D" id="3.10.20.10">
    <property type="match status" value="1"/>
</dbReference>
<dbReference type="AlphaFoldDB" id="A0A6G8ZY85"/>
<protein>
    <recommendedName>
        <fullName evidence="3">Sulfur carrier protein FdhD</fullName>
    </recommendedName>
</protein>
<dbReference type="Gene3D" id="3.40.140.10">
    <property type="entry name" value="Cytidine Deaminase, domain 2"/>
    <property type="match status" value="1"/>
</dbReference>
<keyword evidence="1 3" id="KW-0963">Cytoplasm</keyword>
<dbReference type="HAMAP" id="MF_00187">
    <property type="entry name" value="FdhD"/>
    <property type="match status" value="1"/>
</dbReference>
<dbReference type="NCBIfam" id="TIGR00129">
    <property type="entry name" value="fdhD_narQ"/>
    <property type="match status" value="1"/>
</dbReference>
<dbReference type="InterPro" id="IPR016193">
    <property type="entry name" value="Cytidine_deaminase-like"/>
</dbReference>
<evidence type="ECO:0000313" key="5">
    <source>
        <dbReference type="Proteomes" id="UP000500895"/>
    </source>
</evidence>
<dbReference type="EMBL" id="CP050066">
    <property type="protein sequence ID" value="QIP05177.1"/>
    <property type="molecule type" value="Genomic_DNA"/>
</dbReference>
<dbReference type="Pfam" id="PF02634">
    <property type="entry name" value="FdhD-NarQ"/>
    <property type="match status" value="1"/>
</dbReference>
<name>A0A6G8ZY85_9BRAD</name>
<comment type="function">
    <text evidence="3">Required for formate dehydrogenase (FDH) activity. Acts as a sulfur carrier protein that transfers sulfur from IscS to the molybdenum cofactor prior to its insertion into FDH.</text>
</comment>
<dbReference type="PIRSF" id="PIRSF015626">
    <property type="entry name" value="FdhD"/>
    <property type="match status" value="1"/>
</dbReference>
<organism evidence="4 5">
    <name type="scientific">Bradyrhizobium symbiodeficiens</name>
    <dbReference type="NCBI Taxonomy" id="1404367"/>
    <lineage>
        <taxon>Bacteria</taxon>
        <taxon>Pseudomonadati</taxon>
        <taxon>Pseudomonadota</taxon>
        <taxon>Alphaproteobacteria</taxon>
        <taxon>Hyphomicrobiales</taxon>
        <taxon>Nitrobacteraceae</taxon>
        <taxon>Bradyrhizobium</taxon>
    </lineage>
</organism>
<dbReference type="RefSeq" id="WP_166466628.1">
    <property type="nucleotide sequence ID" value="NZ_CP050066.2"/>
</dbReference>
<evidence type="ECO:0000256" key="3">
    <source>
        <dbReference type="HAMAP-Rule" id="MF_00187"/>
    </source>
</evidence>
<keyword evidence="2 3" id="KW-0501">Molybdenum cofactor biosynthesis</keyword>
<dbReference type="GO" id="GO:0016783">
    <property type="term" value="F:sulfurtransferase activity"/>
    <property type="evidence" value="ECO:0007669"/>
    <property type="project" value="InterPro"/>
</dbReference>
<comment type="similarity">
    <text evidence="3">Belongs to the FdhD family.</text>
</comment>
<dbReference type="PANTHER" id="PTHR30592">
    <property type="entry name" value="FORMATE DEHYDROGENASE"/>
    <property type="match status" value="1"/>
</dbReference>
<dbReference type="InterPro" id="IPR003786">
    <property type="entry name" value="FdhD"/>
</dbReference>
<evidence type="ECO:0000256" key="1">
    <source>
        <dbReference type="ARBA" id="ARBA00022490"/>
    </source>
</evidence>
<comment type="subcellular location">
    <subcellularLocation>
        <location evidence="3">Cytoplasm</location>
    </subcellularLocation>
</comment>
<dbReference type="GO" id="GO:0006777">
    <property type="term" value="P:Mo-molybdopterin cofactor biosynthetic process"/>
    <property type="evidence" value="ECO:0007669"/>
    <property type="project" value="UniProtKB-UniRule"/>
</dbReference>
<dbReference type="GO" id="GO:0097163">
    <property type="term" value="F:sulfur carrier activity"/>
    <property type="evidence" value="ECO:0007669"/>
    <property type="project" value="UniProtKB-UniRule"/>
</dbReference>
<sequence>MTPSTFTRHDEIAWRRGHAASTSRLVAEETAVALSYNGSTHAVMMATPADLEDFGVGFTLTEGIVRRAEDIESVELIPGELGLEVRIWLSGDRAAALAARRRAMSGPVGCGLCGIESLEQARRPPPRITSRTTFEARDLLVAMQSLAPHQTLNSKTKSMHAAAFWQPSVGIGPVREDVGRHNALDKLAGAIVGSGLPAAEGAVLLTSRVSVEMVQKVAMIGAPMIIAVSAPTTLAIRTAEEAGITLLAIAREDGYGVFTHPHRIIWPGDALERAS</sequence>
<reference evidence="4 5" key="1">
    <citation type="journal article" date="2020" name="Int. J. Syst. Evol. Microbiol.">
        <title>Description and complete genome sequences of Bradyrhizobium symbiodeficiens sp. nov., a non-symbiotic bacterium associated with legumes native to Canada.</title>
        <authorList>
            <person name="Bromfield E.S.P."/>
            <person name="Cloutier S."/>
            <person name="Nguyen H.D.T."/>
        </authorList>
    </citation>
    <scope>NUCLEOTIDE SEQUENCE [LARGE SCALE GENOMIC DNA]</scope>
    <source>
        <strain evidence="4 5">101S1MB</strain>
    </source>
</reference>
<gene>
    <name evidence="3 4" type="primary">fdhD</name>
    <name evidence="4" type="ORF">HAV00_02430</name>
</gene>
<accession>A0A6G8ZY85</accession>
<dbReference type="PANTHER" id="PTHR30592:SF1">
    <property type="entry name" value="SULFUR CARRIER PROTEIN FDHD"/>
    <property type="match status" value="1"/>
</dbReference>